<protein>
    <submittedName>
        <fullName evidence="5">Peptidase aspartic, active site protein</fullName>
    </submittedName>
</protein>
<proteinExistence type="predicted"/>
<dbReference type="Pfam" id="PF13432">
    <property type="entry name" value="TPR_16"/>
    <property type="match status" value="2"/>
</dbReference>
<dbReference type="SUPFAM" id="SSF48452">
    <property type="entry name" value="TPR-like"/>
    <property type="match status" value="2"/>
</dbReference>
<dbReference type="Pfam" id="PF13283">
    <property type="entry name" value="NfrA_C"/>
    <property type="match status" value="1"/>
</dbReference>
<dbReference type="Gene3D" id="1.25.40.10">
    <property type="entry name" value="Tetratricopeptide repeat domain"/>
    <property type="match status" value="2"/>
</dbReference>
<organism evidence="5 6">
    <name type="scientific">Pseudomonas cannabina</name>
    <dbReference type="NCBI Taxonomy" id="86840"/>
    <lineage>
        <taxon>Bacteria</taxon>
        <taxon>Pseudomonadati</taxon>
        <taxon>Pseudomonadota</taxon>
        <taxon>Gammaproteobacteria</taxon>
        <taxon>Pseudomonadales</taxon>
        <taxon>Pseudomonadaceae</taxon>
        <taxon>Pseudomonas</taxon>
    </lineage>
</organism>
<feature type="domain" description="Bacteriophage N4 adsorption protein A C-terminal" evidence="4">
    <location>
        <begin position="541"/>
        <end position="724"/>
    </location>
</feature>
<dbReference type="AlphaFoldDB" id="A0A0P9QUE9"/>
<accession>A0A0P9QUE9</accession>
<sequence length="728" mass="80150">MASRCSAAGRSAGRTGPAGPRSVSQSHAGLSPACAWPDRRLPGRYRRAATRNHRRGCGTSAQPLPNRRSNGAATMKRPFILSLLVTGLSFSAPFSQAETLPLPLTGPAYAIANEAYMAYNRKDYDLAIAKANEALRQRGDADQLRDLIALAERDKYRRDHPQRVTKARPKPGYLEGNQALRAYARQDYSGSASHARKAIAQAPKNLDYRMMLIEALQRQQRLDEAQTAINDAEQALGPQPVLTRRRQAIQEQVAVDKAATGYKALARGDHETAVSEARDAVRSFPKQMAYRKLLVSALIAQGQYAEARSAATEALALNGNDATLLVQRGQMRQRLGDQSGERQDFAQAMAVGNLPLREQASLYAAMGQPSEALQRLQQARDAGELQPGDEVQIAYFLSQAGDDKGALDTFKRVDRQSGLKPREVQDAAYSAMRTPDDAQAIAYFKRVLDYQQTGDLQMPAQQVFDTRRAVSDLSRVWGLTNTTTYRGASTSSGLSGAPGGSNDSVQNSTEVFWRPFGYRNARFVELYGRVTDTLWSKEGESDTGADALQGAVGIRAKPFSEVNIIGAFERTFPLGNSNADGDWLVRLGYGSSIGTDLRVDVPSWWTSQLYAEGGRYLQDKRNYFNSEWQVGRSFRVDSISPRLVVFPHVVAAVDFDSKMRSEVDSLGRSSTSSGNAGGLGVGTGVRYWFREDKYKAPQSYVDFSVQYREKAFGDDRAEGVFARMTFSW</sequence>
<keyword evidence="2" id="KW-0802">TPR repeat</keyword>
<dbReference type="InterPro" id="IPR050498">
    <property type="entry name" value="Ycf3"/>
</dbReference>
<dbReference type="Proteomes" id="UP000050564">
    <property type="component" value="Unassembled WGS sequence"/>
</dbReference>
<gene>
    <name evidence="5" type="ORF">ALO81_05133</name>
</gene>
<dbReference type="InterPro" id="IPR025137">
    <property type="entry name" value="NfrA_C"/>
</dbReference>
<reference evidence="5 6" key="1">
    <citation type="submission" date="2015-09" db="EMBL/GenBank/DDBJ databases">
        <title>Genome announcement of multiple Pseudomonas syringae strains.</title>
        <authorList>
            <person name="Thakur S."/>
            <person name="Wang P.W."/>
            <person name="Gong Y."/>
            <person name="Weir B.S."/>
            <person name="Guttman D.S."/>
        </authorList>
    </citation>
    <scope>NUCLEOTIDE SEQUENCE [LARGE SCALE GENOMIC DNA]</scope>
    <source>
        <strain evidence="5 6">ICMP2823</strain>
    </source>
</reference>
<evidence type="ECO:0000256" key="3">
    <source>
        <dbReference type="SAM" id="MobiDB-lite"/>
    </source>
</evidence>
<name>A0A0P9QUE9_PSECA</name>
<evidence type="ECO:0000259" key="4">
    <source>
        <dbReference type="Pfam" id="PF13283"/>
    </source>
</evidence>
<feature type="region of interest" description="Disordered" evidence="3">
    <location>
        <begin position="47"/>
        <end position="71"/>
    </location>
</feature>
<comment type="caution">
    <text evidence="5">The sequence shown here is derived from an EMBL/GenBank/DDBJ whole genome shotgun (WGS) entry which is preliminary data.</text>
</comment>
<dbReference type="InterPro" id="IPR011990">
    <property type="entry name" value="TPR-like_helical_dom_sf"/>
</dbReference>
<feature type="compositionally biased region" description="Low complexity" evidence="3">
    <location>
        <begin position="1"/>
        <end position="21"/>
    </location>
</feature>
<evidence type="ECO:0000256" key="2">
    <source>
        <dbReference type="ARBA" id="ARBA00022803"/>
    </source>
</evidence>
<evidence type="ECO:0000313" key="6">
    <source>
        <dbReference type="Proteomes" id="UP000050564"/>
    </source>
</evidence>
<feature type="compositionally biased region" description="Basic residues" evidence="3">
    <location>
        <begin position="47"/>
        <end position="56"/>
    </location>
</feature>
<feature type="compositionally biased region" description="Polar residues" evidence="3">
    <location>
        <begin position="59"/>
        <end position="71"/>
    </location>
</feature>
<dbReference type="PANTHER" id="PTHR44858:SF1">
    <property type="entry name" value="UDP-N-ACETYLGLUCOSAMINE--PEPTIDE N-ACETYLGLUCOSAMINYLTRANSFERASE SPINDLY-RELATED"/>
    <property type="match status" value="1"/>
</dbReference>
<evidence type="ECO:0000256" key="1">
    <source>
        <dbReference type="ARBA" id="ARBA00022737"/>
    </source>
</evidence>
<dbReference type="EMBL" id="LJPX01000285">
    <property type="protein sequence ID" value="KPW74459.1"/>
    <property type="molecule type" value="Genomic_DNA"/>
</dbReference>
<feature type="region of interest" description="Disordered" evidence="3">
    <location>
        <begin position="1"/>
        <end position="35"/>
    </location>
</feature>
<dbReference type="PANTHER" id="PTHR44858">
    <property type="entry name" value="TETRATRICOPEPTIDE REPEAT PROTEIN 6"/>
    <property type="match status" value="1"/>
</dbReference>
<keyword evidence="1" id="KW-0677">Repeat</keyword>
<evidence type="ECO:0000313" key="5">
    <source>
        <dbReference type="EMBL" id="KPW74459.1"/>
    </source>
</evidence>
<dbReference type="PATRIC" id="fig|86840.3.peg.5236"/>